<dbReference type="AlphaFoldDB" id="A0A841TB83"/>
<keyword evidence="2" id="KW-1185">Reference proteome</keyword>
<proteinExistence type="predicted"/>
<reference evidence="1 2" key="1">
    <citation type="submission" date="2020-08" db="EMBL/GenBank/DDBJ databases">
        <title>Cohnella phylogeny.</title>
        <authorList>
            <person name="Dunlap C."/>
        </authorList>
    </citation>
    <scope>NUCLEOTIDE SEQUENCE [LARGE SCALE GENOMIC DNA]</scope>
    <source>
        <strain evidence="1 2">DSM 103658</strain>
    </source>
</reference>
<sequence length="187" mass="20047">MSEIVDKIFAGPGIFIWGVDETGANETDAVTVDLTQGGITFTTTTSYFEPKVDQFGDAPVKSVITSIVGAVTFDTPDMDFEKVVKFNPNADKITDATTTTKVKYEVSGLAGQELPRKRAVIKPLGVSDPSRFIYIEACAVKFDLNAGFKNDDNLKQSISAAAYPSTDPDHYGLLYTWGDISAAAAAS</sequence>
<dbReference type="Proteomes" id="UP000574133">
    <property type="component" value="Unassembled WGS sequence"/>
</dbReference>
<accession>A0A841TB83</accession>
<evidence type="ECO:0000313" key="1">
    <source>
        <dbReference type="EMBL" id="MBB6676510.1"/>
    </source>
</evidence>
<comment type="caution">
    <text evidence="1">The sequence shown here is derived from an EMBL/GenBank/DDBJ whole genome shotgun (WGS) entry which is preliminary data.</text>
</comment>
<evidence type="ECO:0008006" key="3">
    <source>
        <dbReference type="Google" id="ProtNLM"/>
    </source>
</evidence>
<dbReference type="EMBL" id="JACJVN010000017">
    <property type="protein sequence ID" value="MBB6676510.1"/>
    <property type="molecule type" value="Genomic_DNA"/>
</dbReference>
<name>A0A841TB83_9BACL</name>
<dbReference type="RefSeq" id="WP_185177803.1">
    <property type="nucleotide sequence ID" value="NZ_CBCSEP010000004.1"/>
</dbReference>
<gene>
    <name evidence="1" type="ORF">H4Q31_04120</name>
</gene>
<organism evidence="1 2">
    <name type="scientific">Cohnella lubricantis</name>
    <dbReference type="NCBI Taxonomy" id="2163172"/>
    <lineage>
        <taxon>Bacteria</taxon>
        <taxon>Bacillati</taxon>
        <taxon>Bacillota</taxon>
        <taxon>Bacilli</taxon>
        <taxon>Bacillales</taxon>
        <taxon>Paenibacillaceae</taxon>
        <taxon>Cohnella</taxon>
    </lineage>
</organism>
<evidence type="ECO:0000313" key="2">
    <source>
        <dbReference type="Proteomes" id="UP000574133"/>
    </source>
</evidence>
<protein>
    <recommendedName>
        <fullName evidence="3">Phage tail protein</fullName>
    </recommendedName>
</protein>